<sequence length="270" mass="30846">MKSRKNWKNWKNWENRWHIHKRGLMVLGLLAVACMVQGQEASQDLKGNMTMEKLDLPNAKRVNFGLKAGFSSSKFMVSELKIKDVTIDEVQNNYEIGYFCSVFMRIYMKKHFIQPEISYNVSKGEIVFDKLGSQHPDIEPDYATVKSTLHSVGLPLLYGYNLVRKGPYGMSLFGGPKVKYLWGKKSDISFHNFDQKGMKEKLHPVNVSMILGVSVNISRIFFDFRYEHDLGNLSKSIMYDNINSDGSTGVSPIVLRRRESALSFSLGVIL</sequence>
<accession>J9FQ38</accession>
<proteinExistence type="predicted"/>
<dbReference type="EMBL" id="AMCI01009433">
    <property type="protein sequence ID" value="EJW89504.1"/>
    <property type="molecule type" value="Genomic_DNA"/>
</dbReference>
<dbReference type="InterPro" id="IPR025665">
    <property type="entry name" value="Beta-barrel_OMP_2"/>
</dbReference>
<feature type="domain" description="Outer membrane protein beta-barrel" evidence="1">
    <location>
        <begin position="57"/>
        <end position="233"/>
    </location>
</feature>
<gene>
    <name evidence="2" type="ORF">EVA_22391</name>
</gene>
<dbReference type="Pfam" id="PF13568">
    <property type="entry name" value="OMP_b-brl_2"/>
    <property type="match status" value="1"/>
</dbReference>
<evidence type="ECO:0000313" key="2">
    <source>
        <dbReference type="EMBL" id="EJW89504.1"/>
    </source>
</evidence>
<evidence type="ECO:0000259" key="1">
    <source>
        <dbReference type="Pfam" id="PF13568"/>
    </source>
</evidence>
<reference evidence="2" key="1">
    <citation type="journal article" date="2012" name="PLoS ONE">
        <title>Gene sets for utilization of primary and secondary nutrition supplies in the distal gut of endangered iberian lynx.</title>
        <authorList>
            <person name="Alcaide M."/>
            <person name="Messina E."/>
            <person name="Richter M."/>
            <person name="Bargiela R."/>
            <person name="Peplies J."/>
            <person name="Huws S.A."/>
            <person name="Newbold C.J."/>
            <person name="Golyshin P.N."/>
            <person name="Simon M.A."/>
            <person name="Lopez G."/>
            <person name="Yakimov M.M."/>
            <person name="Ferrer M."/>
        </authorList>
    </citation>
    <scope>NUCLEOTIDE SEQUENCE</scope>
</reference>
<protein>
    <recommendedName>
        <fullName evidence="1">Outer membrane protein beta-barrel domain-containing protein</fullName>
    </recommendedName>
</protein>
<dbReference type="AlphaFoldDB" id="J9FQ38"/>
<comment type="caution">
    <text evidence="2">The sequence shown here is derived from an EMBL/GenBank/DDBJ whole genome shotgun (WGS) entry which is preliminary data.</text>
</comment>
<name>J9FQ38_9ZZZZ</name>
<organism evidence="2">
    <name type="scientific">gut metagenome</name>
    <dbReference type="NCBI Taxonomy" id="749906"/>
    <lineage>
        <taxon>unclassified sequences</taxon>
        <taxon>metagenomes</taxon>
        <taxon>organismal metagenomes</taxon>
    </lineage>
</organism>
<dbReference type="PROSITE" id="PS51257">
    <property type="entry name" value="PROKAR_LIPOPROTEIN"/>
    <property type="match status" value="1"/>
</dbReference>